<dbReference type="Proteomes" id="UP000215224">
    <property type="component" value="Chromosome"/>
</dbReference>
<dbReference type="Pfam" id="PF08812">
    <property type="entry name" value="YtxC"/>
    <property type="match status" value="1"/>
</dbReference>
<dbReference type="AlphaFoldDB" id="A0A223KTP0"/>
<dbReference type="EMBL" id="CP018866">
    <property type="protein sequence ID" value="AST92816.1"/>
    <property type="molecule type" value="Genomic_DNA"/>
</dbReference>
<reference evidence="1 2" key="1">
    <citation type="submission" date="2016-12" db="EMBL/GenBank/DDBJ databases">
        <title>The whole genome sequencing and assembly of Bacillus cohnii DSM 6307T strain.</title>
        <authorList>
            <person name="Lee Y.-J."/>
            <person name="Yi H."/>
            <person name="Bahn Y.-S."/>
            <person name="Kim J.F."/>
            <person name="Lee D.-W."/>
        </authorList>
    </citation>
    <scope>NUCLEOTIDE SEQUENCE [LARGE SCALE GENOMIC DNA]</scope>
    <source>
        <strain evidence="1 2">DSM 6307</strain>
    </source>
</reference>
<accession>A0A223KTP0</accession>
<sequence length="277" mass="33183">MFEISFHDETDASIVYKQLKNCFVKSDSSLSLHNEKICMEMHELKKIKPSMIETLRWFVKKKEQQRALSVLEHSFFYKDIEEQEQILSILQSILNGERDDIPNLPSLVERDQTLIKSLHLLLENPVSFSFESVLTFRLKHYFDSLYQFIEAAIDEYKMEQEYQAFIQQLREVLFSAESKLDEVHLVYETHFEFYDSQQNYLSKDHLKKYINRTHFNNYAFYIDSVVLAPLVSIAPNKLYLYTDHMDHQLVQTIRNIFQERATIKPYQHFPLKKMKVE</sequence>
<dbReference type="InterPro" id="IPR014199">
    <property type="entry name" value="Spore_YtxC"/>
</dbReference>
<organism evidence="1 2">
    <name type="scientific">Sutcliffiella cohnii</name>
    <dbReference type="NCBI Taxonomy" id="33932"/>
    <lineage>
        <taxon>Bacteria</taxon>
        <taxon>Bacillati</taxon>
        <taxon>Bacillota</taxon>
        <taxon>Bacilli</taxon>
        <taxon>Bacillales</taxon>
        <taxon>Bacillaceae</taxon>
        <taxon>Sutcliffiella</taxon>
    </lineage>
</organism>
<keyword evidence="2" id="KW-1185">Reference proteome</keyword>
<dbReference type="RefSeq" id="WP_066415367.1">
    <property type="nucleotide sequence ID" value="NZ_CP018866.1"/>
</dbReference>
<proteinExistence type="predicted"/>
<dbReference type="STRING" id="1314751.GCA_001591425_01981"/>
<evidence type="ECO:0008006" key="3">
    <source>
        <dbReference type="Google" id="ProtNLM"/>
    </source>
</evidence>
<gene>
    <name evidence="1" type="ORF">BC6307_16735</name>
</gene>
<protein>
    <recommendedName>
        <fullName evidence="3">Sporulation protein YtxC</fullName>
    </recommendedName>
</protein>
<dbReference type="KEGG" id="bcoh:BC6307_16735"/>
<evidence type="ECO:0000313" key="2">
    <source>
        <dbReference type="Proteomes" id="UP000215224"/>
    </source>
</evidence>
<evidence type="ECO:0000313" key="1">
    <source>
        <dbReference type="EMBL" id="AST92816.1"/>
    </source>
</evidence>
<name>A0A223KTP0_9BACI</name>